<proteinExistence type="predicted"/>
<sequence>MTSHAGTPNTITAGSMPRFSSTPLALDEHQPLGSTLLVAILHLLALTTLLQLPTLDSRLAQYVHHVLEIFRAAPVLLTESFKFQLIPSPWSL</sequence>
<dbReference type="InParanoid" id="A0A2H3DC48"/>
<name>A0A2H3DC48_ARMGA</name>
<gene>
    <name evidence="1" type="ORF">ARMGADRAFT_591376</name>
</gene>
<protein>
    <submittedName>
        <fullName evidence="1">Uncharacterized protein</fullName>
    </submittedName>
</protein>
<evidence type="ECO:0000313" key="2">
    <source>
        <dbReference type="Proteomes" id="UP000217790"/>
    </source>
</evidence>
<dbReference type="AlphaFoldDB" id="A0A2H3DC48"/>
<organism evidence="1 2">
    <name type="scientific">Armillaria gallica</name>
    <name type="common">Bulbous honey fungus</name>
    <name type="synonym">Armillaria bulbosa</name>
    <dbReference type="NCBI Taxonomy" id="47427"/>
    <lineage>
        <taxon>Eukaryota</taxon>
        <taxon>Fungi</taxon>
        <taxon>Dikarya</taxon>
        <taxon>Basidiomycota</taxon>
        <taxon>Agaricomycotina</taxon>
        <taxon>Agaricomycetes</taxon>
        <taxon>Agaricomycetidae</taxon>
        <taxon>Agaricales</taxon>
        <taxon>Marasmiineae</taxon>
        <taxon>Physalacriaceae</taxon>
        <taxon>Armillaria</taxon>
    </lineage>
</organism>
<reference evidence="2" key="1">
    <citation type="journal article" date="2017" name="Nat. Ecol. Evol.">
        <title>Genome expansion and lineage-specific genetic innovations in the forest pathogenic fungi Armillaria.</title>
        <authorList>
            <person name="Sipos G."/>
            <person name="Prasanna A.N."/>
            <person name="Walter M.C."/>
            <person name="O'Connor E."/>
            <person name="Balint B."/>
            <person name="Krizsan K."/>
            <person name="Kiss B."/>
            <person name="Hess J."/>
            <person name="Varga T."/>
            <person name="Slot J."/>
            <person name="Riley R."/>
            <person name="Boka B."/>
            <person name="Rigling D."/>
            <person name="Barry K."/>
            <person name="Lee J."/>
            <person name="Mihaltcheva S."/>
            <person name="LaButti K."/>
            <person name="Lipzen A."/>
            <person name="Waldron R."/>
            <person name="Moloney N.M."/>
            <person name="Sperisen C."/>
            <person name="Kredics L."/>
            <person name="Vagvoelgyi C."/>
            <person name="Patrignani A."/>
            <person name="Fitzpatrick D."/>
            <person name="Nagy I."/>
            <person name="Doyle S."/>
            <person name="Anderson J.B."/>
            <person name="Grigoriev I.V."/>
            <person name="Gueldener U."/>
            <person name="Muensterkoetter M."/>
            <person name="Nagy L.G."/>
        </authorList>
    </citation>
    <scope>NUCLEOTIDE SEQUENCE [LARGE SCALE GENOMIC DNA]</scope>
    <source>
        <strain evidence="2">Ar21-2</strain>
    </source>
</reference>
<evidence type="ECO:0000313" key="1">
    <source>
        <dbReference type="EMBL" id="PBK85056.1"/>
    </source>
</evidence>
<dbReference type="Proteomes" id="UP000217790">
    <property type="component" value="Unassembled WGS sequence"/>
</dbReference>
<dbReference type="EMBL" id="KZ293693">
    <property type="protein sequence ID" value="PBK85056.1"/>
    <property type="molecule type" value="Genomic_DNA"/>
</dbReference>
<accession>A0A2H3DC48</accession>
<keyword evidence="2" id="KW-1185">Reference proteome</keyword>